<evidence type="ECO:0000313" key="6">
    <source>
        <dbReference type="EMBL" id="CAB4179248.1"/>
    </source>
</evidence>
<sequence>MLSVQISKNASIQLEMAALYYSMFPIRVQAAQREALESSKGKLKDAFKTVGAAAKYLEYDVVPYGVTGMRLKIRPPAQAETGDYGRNTQIGASILLTGRKGKAKIHARDGGVMATRPGWSGGSRIFFYEARLVAIKSKKQQLKEVAKAVILKQISVALTKQGFGVRGGVRGA</sequence>
<dbReference type="EMBL" id="LR797434">
    <property type="protein sequence ID" value="CAB4216057.1"/>
    <property type="molecule type" value="Genomic_DNA"/>
</dbReference>
<evidence type="ECO:0000313" key="2">
    <source>
        <dbReference type="EMBL" id="CAB4146065.1"/>
    </source>
</evidence>
<dbReference type="EMBL" id="LR797130">
    <property type="protein sequence ID" value="CAB4188761.1"/>
    <property type="molecule type" value="Genomic_DNA"/>
</dbReference>
<evidence type="ECO:0000313" key="5">
    <source>
        <dbReference type="EMBL" id="CAB4175244.1"/>
    </source>
</evidence>
<dbReference type="EMBL" id="LR798423">
    <property type="protein sequence ID" value="CAB5230791.1"/>
    <property type="molecule type" value="Genomic_DNA"/>
</dbReference>
<evidence type="ECO:0000313" key="4">
    <source>
        <dbReference type="EMBL" id="CAB4160735.1"/>
    </source>
</evidence>
<dbReference type="EMBL" id="LR796980">
    <property type="protein sequence ID" value="CAB4179248.1"/>
    <property type="molecule type" value="Genomic_DNA"/>
</dbReference>
<dbReference type="EMBL" id="LR796305">
    <property type="protein sequence ID" value="CAB4135610.1"/>
    <property type="molecule type" value="Genomic_DNA"/>
</dbReference>
<accession>A0A6J5MGH1</accession>
<gene>
    <name evidence="6" type="ORF">UFOVP1031_45</name>
    <name evidence="7" type="ORF">UFOVP1172_90</name>
    <name evidence="8" type="ORF">UFOVP1240_152</name>
    <name evidence="9" type="ORF">UFOVP1486_52</name>
    <name evidence="11" type="ORF">UFOVP1578_117</name>
    <name evidence="10" type="ORF">UFOVP1630_109</name>
    <name evidence="1" type="ORF">UFOVP288_12</name>
    <name evidence="2" type="ORF">UFOVP483_27</name>
    <name evidence="3" type="ORF">UFOVP573_103</name>
    <name evidence="4" type="ORF">UFOVP769_12</name>
    <name evidence="5" type="ORF">UFOVP962_137</name>
</gene>
<reference evidence="2" key="1">
    <citation type="submission" date="2020-04" db="EMBL/GenBank/DDBJ databases">
        <authorList>
            <person name="Chiriac C."/>
            <person name="Salcher M."/>
            <person name="Ghai R."/>
            <person name="Kavagutti S V."/>
        </authorList>
    </citation>
    <scope>NUCLEOTIDE SEQUENCE</scope>
</reference>
<protein>
    <submittedName>
        <fullName evidence="2">Uncharacterized protein</fullName>
    </submittedName>
</protein>
<dbReference type="EMBL" id="LR796917">
    <property type="protein sequence ID" value="CAB4175244.1"/>
    <property type="molecule type" value="Genomic_DNA"/>
</dbReference>
<evidence type="ECO:0000313" key="1">
    <source>
        <dbReference type="EMBL" id="CAB4135610.1"/>
    </source>
</evidence>
<dbReference type="EMBL" id="LR796709">
    <property type="protein sequence ID" value="CAB4160735.1"/>
    <property type="molecule type" value="Genomic_DNA"/>
</dbReference>
<evidence type="ECO:0000313" key="11">
    <source>
        <dbReference type="EMBL" id="CAB5230791.1"/>
    </source>
</evidence>
<evidence type="ECO:0000313" key="7">
    <source>
        <dbReference type="EMBL" id="CAB4188761.1"/>
    </source>
</evidence>
<dbReference type="EMBL" id="LR796461">
    <property type="protein sequence ID" value="CAB4146065.1"/>
    <property type="molecule type" value="Genomic_DNA"/>
</dbReference>
<evidence type="ECO:0000313" key="3">
    <source>
        <dbReference type="EMBL" id="CAB4151001.1"/>
    </source>
</evidence>
<dbReference type="EMBL" id="LR796548">
    <property type="protein sequence ID" value="CAB4151001.1"/>
    <property type="molecule type" value="Genomic_DNA"/>
</dbReference>
<evidence type="ECO:0000313" key="8">
    <source>
        <dbReference type="EMBL" id="CAB4192076.1"/>
    </source>
</evidence>
<name>A0A6J5MGH1_9CAUD</name>
<proteinExistence type="predicted"/>
<evidence type="ECO:0000313" key="9">
    <source>
        <dbReference type="EMBL" id="CAB4216057.1"/>
    </source>
</evidence>
<organism evidence="2">
    <name type="scientific">uncultured Caudovirales phage</name>
    <dbReference type="NCBI Taxonomy" id="2100421"/>
    <lineage>
        <taxon>Viruses</taxon>
        <taxon>Duplodnaviria</taxon>
        <taxon>Heunggongvirae</taxon>
        <taxon>Uroviricota</taxon>
        <taxon>Caudoviricetes</taxon>
        <taxon>Peduoviridae</taxon>
        <taxon>Maltschvirus</taxon>
        <taxon>Maltschvirus maltsch</taxon>
    </lineage>
</organism>
<dbReference type="EMBL" id="LR797180">
    <property type="protein sequence ID" value="CAB4192076.1"/>
    <property type="molecule type" value="Genomic_DNA"/>
</dbReference>
<evidence type="ECO:0000313" key="10">
    <source>
        <dbReference type="EMBL" id="CAB4220180.1"/>
    </source>
</evidence>
<dbReference type="EMBL" id="LR797492">
    <property type="protein sequence ID" value="CAB4220180.1"/>
    <property type="molecule type" value="Genomic_DNA"/>
</dbReference>